<comment type="catalytic activity">
    <reaction evidence="17">
        <text>NAD(+) + (ADP-D-ribosyl)n-acceptor = nicotinamide + (ADP-D-ribosyl)n+1-acceptor + H(+).</text>
        <dbReference type="EC" id="2.4.2.30"/>
    </reaction>
</comment>
<evidence type="ECO:0000256" key="12">
    <source>
        <dbReference type="ARBA" id="ARBA00023027"/>
    </source>
</evidence>
<dbReference type="GO" id="GO:0003677">
    <property type="term" value="F:DNA binding"/>
    <property type="evidence" value="ECO:0007669"/>
    <property type="project" value="UniProtKB-KW"/>
</dbReference>
<dbReference type="GO" id="GO:0006302">
    <property type="term" value="P:double-strand break repair"/>
    <property type="evidence" value="ECO:0007669"/>
    <property type="project" value="TreeGrafter"/>
</dbReference>
<comment type="catalytic activity">
    <reaction evidence="2">
        <text>L-glutamyl-[protein] + NAD(+) = 5-O-(ADP-D-ribosyl)-L-glutamyl-[protein] + nicotinamide</text>
        <dbReference type="Rhea" id="RHEA:58224"/>
        <dbReference type="Rhea" id="RHEA-COMP:10208"/>
        <dbReference type="Rhea" id="RHEA-COMP:15089"/>
        <dbReference type="ChEBI" id="CHEBI:17154"/>
        <dbReference type="ChEBI" id="CHEBI:29973"/>
        <dbReference type="ChEBI" id="CHEBI:57540"/>
        <dbReference type="ChEBI" id="CHEBI:142540"/>
    </reaction>
</comment>
<evidence type="ECO:0000259" key="22">
    <source>
        <dbReference type="PROSITE" id="PS51060"/>
    </source>
</evidence>
<dbReference type="Pfam" id="PF21728">
    <property type="entry name" value="PADR1_N"/>
    <property type="match status" value="1"/>
</dbReference>
<dbReference type="Gene3D" id="3.90.640.80">
    <property type="match status" value="1"/>
</dbReference>
<feature type="compositionally biased region" description="Basic and acidic residues" evidence="19">
    <location>
        <begin position="191"/>
        <end position="206"/>
    </location>
</feature>
<dbReference type="Pfam" id="PF00644">
    <property type="entry name" value="PARP"/>
    <property type="match status" value="1"/>
</dbReference>
<evidence type="ECO:0000256" key="3">
    <source>
        <dbReference type="ARBA" id="ARBA00004123"/>
    </source>
</evidence>
<dbReference type="InterPro" id="IPR001510">
    <property type="entry name" value="Znf_PARP"/>
</dbReference>
<evidence type="ECO:0000256" key="7">
    <source>
        <dbReference type="ARBA" id="ARBA00022723"/>
    </source>
</evidence>
<evidence type="ECO:0000313" key="24">
    <source>
        <dbReference type="EMBL" id="KAF9608125.1"/>
    </source>
</evidence>
<comment type="function">
    <text evidence="16">Involved in the base excision repair (BER) pathway, by catalyzing the poly(ADP-ribosyl)ation of a limited number of acceptor proteins involved in chromatin architecture and in DNA metabolism. This modification follows DNA damages and appears as an obligatory step in a detection/signaling pathway leading to the reparation of DNA strand breaks.</text>
</comment>
<evidence type="ECO:0000256" key="1">
    <source>
        <dbReference type="ARBA" id="ARBA00000438"/>
    </source>
</evidence>
<dbReference type="InterPro" id="IPR004102">
    <property type="entry name" value="Poly(ADP-ribose)pol_reg_dom"/>
</dbReference>
<evidence type="ECO:0000256" key="14">
    <source>
        <dbReference type="ARBA" id="ARBA00023242"/>
    </source>
</evidence>
<comment type="caution">
    <text evidence="24">The sequence shown here is derived from an EMBL/GenBank/DDBJ whole genome shotgun (WGS) entry which is preliminary data.</text>
</comment>
<feature type="domain" description="WGR" evidence="23">
    <location>
        <begin position="432"/>
        <end position="532"/>
    </location>
</feature>
<dbReference type="FunFam" id="3.90.228.10:FF:000002">
    <property type="entry name" value="Poly [ADP-ribose] polymerase"/>
    <property type="match status" value="1"/>
</dbReference>
<dbReference type="Pfam" id="PF02877">
    <property type="entry name" value="PARP_reg"/>
    <property type="match status" value="1"/>
</dbReference>
<reference evidence="24 25" key="1">
    <citation type="submission" date="2020-10" db="EMBL/GenBank/DDBJ databases">
        <title>The Coptis chinensis genome and diversification of protoberbering-type alkaloids.</title>
        <authorList>
            <person name="Wang B."/>
            <person name="Shu S."/>
            <person name="Song C."/>
            <person name="Liu Y."/>
        </authorList>
    </citation>
    <scope>NUCLEOTIDE SEQUENCE [LARGE SCALE GENOMIC DNA]</scope>
    <source>
        <strain evidence="24">HL-2020</strain>
        <tissue evidence="24">Leaf</tissue>
    </source>
</reference>
<evidence type="ECO:0000256" key="15">
    <source>
        <dbReference type="ARBA" id="ARBA00024347"/>
    </source>
</evidence>
<dbReference type="EC" id="2.4.2.-" evidence="18"/>
<dbReference type="PROSITE" id="PS51977">
    <property type="entry name" value="WGR"/>
    <property type="match status" value="1"/>
</dbReference>
<feature type="region of interest" description="Disordered" evidence="19">
    <location>
        <begin position="188"/>
        <end position="231"/>
    </location>
</feature>
<comment type="subcellular location">
    <subcellularLocation>
        <location evidence="3">Nucleus</location>
    </subcellularLocation>
</comment>
<dbReference type="PROSITE" id="PS51059">
    <property type="entry name" value="PARP_CATALYTIC"/>
    <property type="match status" value="1"/>
</dbReference>
<dbReference type="InterPro" id="IPR049296">
    <property type="entry name" value="PARP1-like_PADR1_N"/>
</dbReference>
<accession>A0A835LUN1</accession>
<dbReference type="PROSITE" id="PS51060">
    <property type="entry name" value="PARP_ALPHA_HD"/>
    <property type="match status" value="1"/>
</dbReference>
<keyword evidence="11" id="KW-0862">Zinc</keyword>
<dbReference type="CDD" id="cd08001">
    <property type="entry name" value="WGR_PARP1_like"/>
    <property type="match status" value="1"/>
</dbReference>
<evidence type="ECO:0000256" key="10">
    <source>
        <dbReference type="ARBA" id="ARBA00022771"/>
    </source>
</evidence>
<keyword evidence="4 18" id="KW-0328">Glycosyltransferase</keyword>
<dbReference type="Proteomes" id="UP000631114">
    <property type="component" value="Unassembled WGS sequence"/>
</dbReference>
<dbReference type="PROSITE" id="PS50064">
    <property type="entry name" value="ZF_PARP_2"/>
    <property type="match status" value="2"/>
</dbReference>
<keyword evidence="10" id="KW-0863">Zinc-finger</keyword>
<dbReference type="GO" id="GO:0005730">
    <property type="term" value="C:nucleolus"/>
    <property type="evidence" value="ECO:0007669"/>
    <property type="project" value="TreeGrafter"/>
</dbReference>
<dbReference type="AlphaFoldDB" id="A0A835LUN1"/>
<dbReference type="InterPro" id="IPR050800">
    <property type="entry name" value="ARTD/PARP"/>
</dbReference>
<dbReference type="SUPFAM" id="SSF56399">
    <property type="entry name" value="ADP-ribosylation"/>
    <property type="match status" value="1"/>
</dbReference>
<evidence type="ECO:0000256" key="13">
    <source>
        <dbReference type="ARBA" id="ARBA00023125"/>
    </source>
</evidence>
<keyword evidence="9" id="KW-0013">ADP-ribosylation</keyword>
<comment type="similarity">
    <text evidence="15">Belongs to the ARTD/PARP family.</text>
</comment>
<keyword evidence="12 18" id="KW-0520">NAD</keyword>
<name>A0A835LUN1_9MAGN</name>
<evidence type="ECO:0000256" key="19">
    <source>
        <dbReference type="SAM" id="MobiDB-lite"/>
    </source>
</evidence>
<keyword evidence="7" id="KW-0479">Metal-binding</keyword>
<evidence type="ECO:0000256" key="2">
    <source>
        <dbReference type="ARBA" id="ARBA00000459"/>
    </source>
</evidence>
<dbReference type="Gene3D" id="1.20.142.10">
    <property type="entry name" value="Poly(ADP-ribose) polymerase, regulatory domain"/>
    <property type="match status" value="1"/>
</dbReference>
<dbReference type="PANTHER" id="PTHR10459:SF80">
    <property type="entry name" value="POLY [ADP-RIBOSE] POLYMERASE 1"/>
    <property type="match status" value="1"/>
</dbReference>
<proteinExistence type="inferred from homology"/>
<keyword evidence="5 18" id="KW-0808">Transferase</keyword>
<evidence type="ECO:0000256" key="16">
    <source>
        <dbReference type="ARBA" id="ARBA00024945"/>
    </source>
</evidence>
<dbReference type="CDD" id="cd01437">
    <property type="entry name" value="parp_like"/>
    <property type="match status" value="1"/>
</dbReference>
<keyword evidence="6" id="KW-0548">Nucleotidyltransferase</keyword>
<feature type="domain" description="PARP alpha-helical" evidence="22">
    <location>
        <begin position="550"/>
        <end position="667"/>
    </location>
</feature>
<dbReference type="SUPFAM" id="SSF57716">
    <property type="entry name" value="Glucocorticoid receptor-like (DNA-binding domain)"/>
    <property type="match status" value="2"/>
</dbReference>
<dbReference type="GO" id="GO:0016779">
    <property type="term" value="F:nucleotidyltransferase activity"/>
    <property type="evidence" value="ECO:0007669"/>
    <property type="project" value="UniProtKB-KW"/>
</dbReference>
<dbReference type="Pfam" id="PF05406">
    <property type="entry name" value="WGR"/>
    <property type="match status" value="1"/>
</dbReference>
<dbReference type="SMART" id="SM01335">
    <property type="entry name" value="PADR1"/>
    <property type="match status" value="1"/>
</dbReference>
<feature type="domain" description="PARP-type" evidence="20">
    <location>
        <begin position="104"/>
        <end position="176"/>
    </location>
</feature>
<evidence type="ECO:0000313" key="25">
    <source>
        <dbReference type="Proteomes" id="UP000631114"/>
    </source>
</evidence>
<dbReference type="InterPro" id="IPR036957">
    <property type="entry name" value="Znf_PARP_sf"/>
</dbReference>
<dbReference type="Gene3D" id="3.90.228.10">
    <property type="match status" value="1"/>
</dbReference>
<dbReference type="InterPro" id="IPR036616">
    <property type="entry name" value="Poly(ADP-ribose)pol_reg_dom_sf"/>
</dbReference>
<dbReference type="SMART" id="SM00773">
    <property type="entry name" value="WGR"/>
    <property type="match status" value="1"/>
</dbReference>
<keyword evidence="14" id="KW-0539">Nucleus</keyword>
<dbReference type="PANTHER" id="PTHR10459">
    <property type="entry name" value="DNA LIGASE"/>
    <property type="match status" value="1"/>
</dbReference>
<evidence type="ECO:0000256" key="18">
    <source>
        <dbReference type="RuleBase" id="RU362114"/>
    </source>
</evidence>
<dbReference type="GO" id="GO:0070212">
    <property type="term" value="P:protein poly-ADP-ribosylation"/>
    <property type="evidence" value="ECO:0007669"/>
    <property type="project" value="UniProtKB-ARBA"/>
</dbReference>
<dbReference type="SUPFAM" id="SSF47587">
    <property type="entry name" value="Domain of poly(ADP-ribose) polymerase"/>
    <property type="match status" value="1"/>
</dbReference>
<feature type="domain" description="PARP-type" evidence="20">
    <location>
        <begin position="8"/>
        <end position="91"/>
    </location>
</feature>
<dbReference type="PROSITE" id="PS52007">
    <property type="entry name" value="PADR1"/>
    <property type="match status" value="1"/>
</dbReference>
<dbReference type="GO" id="GO:0003950">
    <property type="term" value="F:NAD+ poly-ADP-ribosyltransferase activity"/>
    <property type="evidence" value="ECO:0007669"/>
    <property type="project" value="UniProtKB-UniRule"/>
</dbReference>
<protein>
    <recommendedName>
        <fullName evidence="18">Poly [ADP-ribose] polymerase</fullName>
        <shortName evidence="18">PARP</shortName>
        <ecNumber evidence="18">2.4.2.-</ecNumber>
    </recommendedName>
</protein>
<sequence>MGTPGKPWKAEYAKSSCALCRTCKNRITKELLRFGKMVQSSKFDGQVHMWNHDTCILKTANQIKSLDDVEGIYSLRWEDQEMIRKYIEGGVSSSNITTVAANVGGIEVSQIPGATCRRCSQKIMKGEVRISTKPEGQGARGVAWHHASCFMESTPSTKVEKLSGWESLSASDQEAVCSLAKKGCSTNKSDLNSEAHVDDELMEKPSKGGMKRRRSTSDGQKSKVHKSEENVLVGDVPNTSDLKSKLEDQSKTLWAIQDELKKHVTMTELRAMLKANHSYLKGSEFELRDRCADGMLFGALDRCPICNGPIICSGDQYCCRRHLKWGRCSYSATEASRLKGKWKVPQETSNEYLTKWFELQKGNKPTRILPPHSSKKASGSQVTNGVSNMLKSKKLEDLKVTITGLPKESNGMATVKFKGRGAVDESSGLQDSGHILEDGKSIYTTTLNMSDLVTSINSYYILQIIQDDKGSDCHVFRKWGRVGSETIGGTKLEEMAKSDAIQEFRRLFLEKSGNPWEAWEQNKNFVKHPGKFFPLDIDYGVDKQVTNNVTSLLDPQLVELMKMLFNVETYRSAMLEFEINMSEMPLGKLSKSNIQKGFEALTEIQIVLASNHDHLMKKSLLMNASNQFFTLIPSLHPHVISDEDDIKSKLNMLEALRDIEIASRLVGFYADSDDSFDENYKKLRCAITPLPRDSEDFQLVKNYFHATDAHSHKDWALELEDVFTLEREGEFDQFAPYREKLQNKMLLWHGSRLTNFVGILSQGLRIAPPEAPTTGYKFGKGVYFADMVSKSAHYCYTDKKNPVGLMLLSEVALGKVYELNKDSYMDKPPQGMHSTKGLGKMIPQPSEYVKWRDDVVVPCGKPVSSGVMASQLYNQYIVYDTAQVKMQFLLKVRFPHKADIRHLDNTSVHVNIVLGNGN</sequence>
<comment type="catalytic activity">
    <reaction evidence="1">
        <text>L-aspartyl-[protein] + NAD(+) = 4-O-(ADP-D-ribosyl)-L-aspartyl-[protein] + nicotinamide</text>
        <dbReference type="Rhea" id="RHEA:54424"/>
        <dbReference type="Rhea" id="RHEA-COMP:9867"/>
        <dbReference type="Rhea" id="RHEA-COMP:13832"/>
        <dbReference type="ChEBI" id="CHEBI:17154"/>
        <dbReference type="ChEBI" id="CHEBI:29961"/>
        <dbReference type="ChEBI" id="CHEBI:57540"/>
        <dbReference type="ChEBI" id="CHEBI:138102"/>
    </reaction>
</comment>
<evidence type="ECO:0000256" key="11">
    <source>
        <dbReference type="ARBA" id="ARBA00022833"/>
    </source>
</evidence>
<dbReference type="Gene3D" id="3.30.1740.10">
    <property type="entry name" value="Zinc finger, PARP-type"/>
    <property type="match status" value="2"/>
</dbReference>
<evidence type="ECO:0000259" key="21">
    <source>
        <dbReference type="PROSITE" id="PS51059"/>
    </source>
</evidence>
<gene>
    <name evidence="24" type="ORF">IFM89_006052</name>
</gene>
<keyword evidence="25" id="KW-1185">Reference proteome</keyword>
<dbReference type="OrthoDB" id="2017365at2759"/>
<dbReference type="InterPro" id="IPR012317">
    <property type="entry name" value="Poly(ADP-ribose)pol_cat_dom"/>
</dbReference>
<evidence type="ECO:0000256" key="4">
    <source>
        <dbReference type="ARBA" id="ARBA00022676"/>
    </source>
</evidence>
<keyword evidence="13" id="KW-0238">DNA-binding</keyword>
<evidence type="ECO:0000256" key="8">
    <source>
        <dbReference type="ARBA" id="ARBA00022737"/>
    </source>
</evidence>
<dbReference type="GO" id="GO:0008270">
    <property type="term" value="F:zinc ion binding"/>
    <property type="evidence" value="ECO:0007669"/>
    <property type="project" value="UniProtKB-KW"/>
</dbReference>
<feature type="domain" description="PARP catalytic" evidence="21">
    <location>
        <begin position="674"/>
        <end position="901"/>
    </location>
</feature>
<dbReference type="SMART" id="SM01336">
    <property type="entry name" value="zf-PARP"/>
    <property type="match status" value="2"/>
</dbReference>
<evidence type="ECO:0000256" key="17">
    <source>
        <dbReference type="ARBA" id="ARBA00033987"/>
    </source>
</evidence>
<evidence type="ECO:0000256" key="6">
    <source>
        <dbReference type="ARBA" id="ARBA00022695"/>
    </source>
</evidence>
<organism evidence="24 25">
    <name type="scientific">Coptis chinensis</name>
    <dbReference type="NCBI Taxonomy" id="261450"/>
    <lineage>
        <taxon>Eukaryota</taxon>
        <taxon>Viridiplantae</taxon>
        <taxon>Streptophyta</taxon>
        <taxon>Embryophyta</taxon>
        <taxon>Tracheophyta</taxon>
        <taxon>Spermatophyta</taxon>
        <taxon>Magnoliopsida</taxon>
        <taxon>Ranunculales</taxon>
        <taxon>Ranunculaceae</taxon>
        <taxon>Coptidoideae</taxon>
        <taxon>Coptis</taxon>
    </lineage>
</organism>
<evidence type="ECO:0000256" key="5">
    <source>
        <dbReference type="ARBA" id="ARBA00022679"/>
    </source>
</evidence>
<evidence type="ECO:0000259" key="20">
    <source>
        <dbReference type="PROSITE" id="PS50064"/>
    </source>
</evidence>
<dbReference type="GO" id="GO:1990404">
    <property type="term" value="F:NAD+-protein mono-ADP-ribosyltransferase activity"/>
    <property type="evidence" value="ECO:0007669"/>
    <property type="project" value="TreeGrafter"/>
</dbReference>
<dbReference type="Pfam" id="PF00645">
    <property type="entry name" value="zf-PARP"/>
    <property type="match status" value="2"/>
</dbReference>
<keyword evidence="8" id="KW-0677">Repeat</keyword>
<dbReference type="SUPFAM" id="SSF142921">
    <property type="entry name" value="WGR domain-like"/>
    <property type="match status" value="1"/>
</dbReference>
<dbReference type="FunFam" id="1.20.142.10:FF:000002">
    <property type="entry name" value="Poly [ADP-ribose] polymerase"/>
    <property type="match status" value="1"/>
</dbReference>
<dbReference type="EMBL" id="JADFTS010000004">
    <property type="protein sequence ID" value="KAF9608125.1"/>
    <property type="molecule type" value="Genomic_DNA"/>
</dbReference>
<dbReference type="InterPro" id="IPR008893">
    <property type="entry name" value="WGR_domain"/>
</dbReference>
<evidence type="ECO:0000259" key="23">
    <source>
        <dbReference type="PROSITE" id="PS51977"/>
    </source>
</evidence>
<dbReference type="InterPro" id="IPR036930">
    <property type="entry name" value="WGR_dom_sf"/>
</dbReference>
<evidence type="ECO:0000256" key="9">
    <source>
        <dbReference type="ARBA" id="ARBA00022765"/>
    </source>
</evidence>